<keyword evidence="1" id="KW-0282">Flagellum</keyword>
<protein>
    <submittedName>
        <fullName evidence="1">Flagellar operon protein (TIGR03826 family)</fullName>
    </submittedName>
</protein>
<evidence type="ECO:0000313" key="1">
    <source>
        <dbReference type="EMBL" id="PFH04217.1"/>
    </source>
</evidence>
<comment type="caution">
    <text evidence="1">The sequence shown here is derived from an EMBL/GenBank/DDBJ whole genome shotgun (WGS) entry which is preliminary data.</text>
</comment>
<name>A0AB36TJX5_ACETH</name>
<accession>A0AB36TJX5</accession>
<dbReference type="Proteomes" id="UP000223596">
    <property type="component" value="Unassembled WGS sequence"/>
</dbReference>
<dbReference type="AlphaFoldDB" id="A0AB36TJX5"/>
<dbReference type="EMBL" id="PDBW01000001">
    <property type="protein sequence ID" value="PFH04217.1"/>
    <property type="molecule type" value="Genomic_DNA"/>
</dbReference>
<keyword evidence="1" id="KW-0966">Cell projection</keyword>
<keyword evidence="1" id="KW-0969">Cilium</keyword>
<gene>
    <name evidence="1" type="ORF">M972_113045</name>
</gene>
<evidence type="ECO:0000313" key="2">
    <source>
        <dbReference type="Proteomes" id="UP000223596"/>
    </source>
</evidence>
<organism evidence="1 2">
    <name type="scientific">Acetivibrio thermocellus AD2</name>
    <dbReference type="NCBI Taxonomy" id="1138384"/>
    <lineage>
        <taxon>Bacteria</taxon>
        <taxon>Bacillati</taxon>
        <taxon>Bacillota</taxon>
        <taxon>Clostridia</taxon>
        <taxon>Eubacteriales</taxon>
        <taxon>Oscillospiraceae</taxon>
        <taxon>Acetivibrio</taxon>
    </lineage>
</organism>
<dbReference type="GeneID" id="35803103"/>
<proteinExistence type="predicted"/>
<sequence length="147" mass="16877">MPDIRNCKRCGRLFNYIGGRPICQDCKKQDEEEFKRVKEYLYEHPKASIIEVSNALDISVQKIKSYLREGRLEIVGTEGNVVLECEKCGKSINTGRFCNECSRELTEGFKATAQEISKSVSGDTDKKKTSGMGMKYLNRYERWNSDK</sequence>
<dbReference type="RefSeq" id="WP_003513564.1">
    <property type="nucleotide sequence ID" value="NZ_CP013828.1"/>
</dbReference>
<reference evidence="1 2" key="1">
    <citation type="submission" date="2017-09" db="EMBL/GenBank/DDBJ databases">
        <title>Evaluation of Pacific Biosciences Sequencing Technology to Finishing C. thermocellum Genome Sequences.</title>
        <authorList>
            <person name="Brown S."/>
        </authorList>
    </citation>
    <scope>NUCLEOTIDE SEQUENCE [LARGE SCALE GENOMIC DNA]</scope>
    <source>
        <strain evidence="1 2">AD2</strain>
    </source>
</reference>